<dbReference type="AlphaFoldDB" id="A0A2P2NSX2"/>
<dbReference type="EMBL" id="GGEC01065061">
    <property type="protein sequence ID" value="MBX45545.1"/>
    <property type="molecule type" value="Transcribed_RNA"/>
</dbReference>
<name>A0A2P2NSX2_RHIMU</name>
<proteinExistence type="predicted"/>
<reference evidence="1" key="1">
    <citation type="submission" date="2018-02" db="EMBL/GenBank/DDBJ databases">
        <title>Rhizophora mucronata_Transcriptome.</title>
        <authorList>
            <person name="Meera S.P."/>
            <person name="Sreeshan A."/>
            <person name="Augustine A."/>
        </authorList>
    </citation>
    <scope>NUCLEOTIDE SEQUENCE</scope>
    <source>
        <tissue evidence="1">Leaf</tissue>
    </source>
</reference>
<sequence>MKEQKIYLNFAQRTLKPNKVMPPLQLDEREDMMSSTLHKETQMFLT</sequence>
<organism evidence="1">
    <name type="scientific">Rhizophora mucronata</name>
    <name type="common">Asiatic mangrove</name>
    <dbReference type="NCBI Taxonomy" id="61149"/>
    <lineage>
        <taxon>Eukaryota</taxon>
        <taxon>Viridiplantae</taxon>
        <taxon>Streptophyta</taxon>
        <taxon>Embryophyta</taxon>
        <taxon>Tracheophyta</taxon>
        <taxon>Spermatophyta</taxon>
        <taxon>Magnoliopsida</taxon>
        <taxon>eudicotyledons</taxon>
        <taxon>Gunneridae</taxon>
        <taxon>Pentapetalae</taxon>
        <taxon>rosids</taxon>
        <taxon>fabids</taxon>
        <taxon>Malpighiales</taxon>
        <taxon>Rhizophoraceae</taxon>
        <taxon>Rhizophora</taxon>
    </lineage>
</organism>
<evidence type="ECO:0000313" key="1">
    <source>
        <dbReference type="EMBL" id="MBX45545.1"/>
    </source>
</evidence>
<accession>A0A2P2NSX2</accession>
<protein>
    <submittedName>
        <fullName evidence="1">Uncharacterized protein</fullName>
    </submittedName>
</protein>